<dbReference type="Pfam" id="PF00646">
    <property type="entry name" value="F-box"/>
    <property type="match status" value="1"/>
</dbReference>
<feature type="domain" description="F-box" evidence="1">
    <location>
        <begin position="7"/>
        <end position="42"/>
    </location>
</feature>
<evidence type="ECO:0008006" key="5">
    <source>
        <dbReference type="Google" id="ProtNLM"/>
    </source>
</evidence>
<dbReference type="InterPro" id="IPR013187">
    <property type="entry name" value="F-box-assoc_dom_typ3"/>
</dbReference>
<dbReference type="PANTHER" id="PTHR31111">
    <property type="entry name" value="BNAA05G37150D PROTEIN-RELATED"/>
    <property type="match status" value="1"/>
</dbReference>
<dbReference type="NCBIfam" id="TIGR01640">
    <property type="entry name" value="F_box_assoc_1"/>
    <property type="match status" value="1"/>
</dbReference>
<sequence>MKISDYIPTDLIKEIFLRLPTKSIARFRCLSKLWGSMLCCPSFTELFLTMSLARRGFYLGSNNMFSGDISRYICSHASGLLYFQGMNISKDGDDEVRVPMICNPITGRYAILPKLRSNKEQISFLGFDPIDKQFKVLFISHPYYCDDDYKILTLGTGKMRWRNIDCPVSHECSWRGICIDGVLYYLAKPKYQRSYVIVCFYVRSEKFKFVDAKFCGSSPSDIILVNYKGKLGGIVLKHVSFCGFSLELCMWVLEDVEKHEWSKCVYYLWDDNEVIHVSYYLSVAGMTTTAEIVLSTDYAFKPYYVYYFNPEKNILRRVEIQGFEEYVDVFKIRGKVFAFVNYVDDLYLNDTKQF</sequence>
<proteinExistence type="predicted"/>
<evidence type="ECO:0000259" key="2">
    <source>
        <dbReference type="Pfam" id="PF08268"/>
    </source>
</evidence>
<dbReference type="InterPro" id="IPR001810">
    <property type="entry name" value="F-box_dom"/>
</dbReference>
<dbReference type="STRING" id="81985.R0I371"/>
<keyword evidence="4" id="KW-1185">Reference proteome</keyword>
<reference evidence="4" key="1">
    <citation type="journal article" date="2013" name="Nat. Genet.">
        <title>The Capsella rubella genome and the genomic consequences of rapid mating system evolution.</title>
        <authorList>
            <person name="Slotte T."/>
            <person name="Hazzouri K.M."/>
            <person name="Agren J.A."/>
            <person name="Koenig D."/>
            <person name="Maumus F."/>
            <person name="Guo Y.L."/>
            <person name="Steige K."/>
            <person name="Platts A.E."/>
            <person name="Escobar J.S."/>
            <person name="Newman L.K."/>
            <person name="Wang W."/>
            <person name="Mandakova T."/>
            <person name="Vello E."/>
            <person name="Smith L.M."/>
            <person name="Henz S.R."/>
            <person name="Steffen J."/>
            <person name="Takuno S."/>
            <person name="Brandvain Y."/>
            <person name="Coop G."/>
            <person name="Andolfatto P."/>
            <person name="Hu T.T."/>
            <person name="Blanchette M."/>
            <person name="Clark R.M."/>
            <person name="Quesneville H."/>
            <person name="Nordborg M."/>
            <person name="Gaut B.S."/>
            <person name="Lysak M.A."/>
            <person name="Jenkins J."/>
            <person name="Grimwood J."/>
            <person name="Chapman J."/>
            <person name="Prochnik S."/>
            <person name="Shu S."/>
            <person name="Rokhsar D."/>
            <person name="Schmutz J."/>
            <person name="Weigel D."/>
            <person name="Wright S.I."/>
        </authorList>
    </citation>
    <scope>NUCLEOTIDE SEQUENCE [LARGE SCALE GENOMIC DNA]</scope>
    <source>
        <strain evidence="4">cv. Monte Gargano</strain>
    </source>
</reference>
<gene>
    <name evidence="3" type="ORF">CARUB_v10012237mg</name>
</gene>
<protein>
    <recommendedName>
        <fullName evidence="5">F-box domain-containing protein</fullName>
    </recommendedName>
</protein>
<dbReference type="EMBL" id="KB870805">
    <property type="protein sequence ID" value="EOA36704.1"/>
    <property type="molecule type" value="Genomic_DNA"/>
</dbReference>
<dbReference type="Proteomes" id="UP000029121">
    <property type="component" value="Unassembled WGS sequence"/>
</dbReference>
<dbReference type="eggNOG" id="ENOG502S2EQ">
    <property type="taxonomic scope" value="Eukaryota"/>
</dbReference>
<dbReference type="SUPFAM" id="SSF81383">
    <property type="entry name" value="F-box domain"/>
    <property type="match status" value="1"/>
</dbReference>
<accession>R0I371</accession>
<organism evidence="3 4">
    <name type="scientific">Capsella rubella</name>
    <dbReference type="NCBI Taxonomy" id="81985"/>
    <lineage>
        <taxon>Eukaryota</taxon>
        <taxon>Viridiplantae</taxon>
        <taxon>Streptophyta</taxon>
        <taxon>Embryophyta</taxon>
        <taxon>Tracheophyta</taxon>
        <taxon>Spermatophyta</taxon>
        <taxon>Magnoliopsida</taxon>
        <taxon>eudicotyledons</taxon>
        <taxon>Gunneridae</taxon>
        <taxon>Pentapetalae</taxon>
        <taxon>rosids</taxon>
        <taxon>malvids</taxon>
        <taxon>Brassicales</taxon>
        <taxon>Brassicaceae</taxon>
        <taxon>Camelineae</taxon>
        <taxon>Capsella</taxon>
    </lineage>
</organism>
<dbReference type="PANTHER" id="PTHR31111:SF130">
    <property type="entry name" value="F-BOX ASSOCIATED UBIQUITINATION EFFECTOR FAMILY PROTEIN"/>
    <property type="match status" value="1"/>
</dbReference>
<evidence type="ECO:0000259" key="1">
    <source>
        <dbReference type="Pfam" id="PF00646"/>
    </source>
</evidence>
<feature type="domain" description="F-box associated beta-propeller type 3" evidence="2">
    <location>
        <begin position="65"/>
        <end position="343"/>
    </location>
</feature>
<dbReference type="InterPro" id="IPR017451">
    <property type="entry name" value="F-box-assoc_interact_dom"/>
</dbReference>
<feature type="non-terminal residue" evidence="3">
    <location>
        <position position="354"/>
    </location>
</feature>
<dbReference type="AlphaFoldDB" id="R0I371"/>
<dbReference type="Pfam" id="PF08268">
    <property type="entry name" value="FBA_3"/>
    <property type="match status" value="1"/>
</dbReference>
<name>R0I371_9BRAS</name>
<evidence type="ECO:0000313" key="3">
    <source>
        <dbReference type="EMBL" id="EOA36704.1"/>
    </source>
</evidence>
<dbReference type="InterPro" id="IPR036047">
    <property type="entry name" value="F-box-like_dom_sf"/>
</dbReference>
<evidence type="ECO:0000313" key="4">
    <source>
        <dbReference type="Proteomes" id="UP000029121"/>
    </source>
</evidence>